<dbReference type="Proteomes" id="UP000435112">
    <property type="component" value="Unassembled WGS sequence"/>
</dbReference>
<reference evidence="4 5" key="1">
    <citation type="submission" date="2018-09" db="EMBL/GenBank/DDBJ databases">
        <title>Genomic investigation of the strawberry pathogen Phytophthora fragariae indicates pathogenicity is determined by transcriptional variation in three key races.</title>
        <authorList>
            <person name="Adams T.M."/>
            <person name="Armitage A.D."/>
            <person name="Sobczyk M.K."/>
            <person name="Bates H.J."/>
            <person name="Dunwell J.M."/>
            <person name="Nellist C.F."/>
            <person name="Harrison R.J."/>
        </authorList>
    </citation>
    <scope>NUCLEOTIDE SEQUENCE [LARGE SCALE GENOMIC DNA]</scope>
    <source>
        <strain evidence="3 4">SCRP249</strain>
        <strain evidence="2 5">SCRP324</strain>
    </source>
</reference>
<accession>A0A6A3GF53</accession>
<protein>
    <submittedName>
        <fullName evidence="3">Uncharacterized protein</fullName>
    </submittedName>
</protein>
<keyword evidence="1" id="KW-1133">Transmembrane helix</keyword>
<dbReference type="Proteomes" id="UP000429607">
    <property type="component" value="Unassembled WGS sequence"/>
</dbReference>
<dbReference type="AlphaFoldDB" id="A0A6A3GF53"/>
<feature type="transmembrane region" description="Helical" evidence="1">
    <location>
        <begin position="18"/>
        <end position="37"/>
    </location>
</feature>
<comment type="caution">
    <text evidence="3">The sequence shown here is derived from an EMBL/GenBank/DDBJ whole genome shotgun (WGS) entry which is preliminary data.</text>
</comment>
<keyword evidence="1" id="KW-0472">Membrane</keyword>
<proteinExistence type="predicted"/>
<evidence type="ECO:0000313" key="2">
    <source>
        <dbReference type="EMBL" id="KAE8955913.1"/>
    </source>
</evidence>
<gene>
    <name evidence="3" type="ORF">PR001_g31837</name>
    <name evidence="2" type="ORF">PR002_g31638</name>
</gene>
<evidence type="ECO:0000313" key="3">
    <source>
        <dbReference type="EMBL" id="KAE8956149.1"/>
    </source>
</evidence>
<keyword evidence="1" id="KW-0812">Transmembrane</keyword>
<evidence type="ECO:0000256" key="1">
    <source>
        <dbReference type="SAM" id="Phobius"/>
    </source>
</evidence>
<organism evidence="3 4">
    <name type="scientific">Phytophthora rubi</name>
    <dbReference type="NCBI Taxonomy" id="129364"/>
    <lineage>
        <taxon>Eukaryota</taxon>
        <taxon>Sar</taxon>
        <taxon>Stramenopiles</taxon>
        <taxon>Oomycota</taxon>
        <taxon>Peronosporomycetes</taxon>
        <taxon>Peronosporales</taxon>
        <taxon>Peronosporaceae</taxon>
        <taxon>Phytophthora</taxon>
    </lineage>
</organism>
<dbReference type="EMBL" id="QXFV01008754">
    <property type="protein sequence ID" value="KAE8956149.1"/>
    <property type="molecule type" value="Genomic_DNA"/>
</dbReference>
<dbReference type="EMBL" id="QXFU01008784">
    <property type="protein sequence ID" value="KAE8955913.1"/>
    <property type="molecule type" value="Genomic_DNA"/>
</dbReference>
<name>A0A6A3GF53_9STRA</name>
<evidence type="ECO:0000313" key="4">
    <source>
        <dbReference type="Proteomes" id="UP000429607"/>
    </source>
</evidence>
<dbReference type="OrthoDB" id="125202at2759"/>
<evidence type="ECO:0000313" key="5">
    <source>
        <dbReference type="Proteomes" id="UP000435112"/>
    </source>
</evidence>
<feature type="non-terminal residue" evidence="3">
    <location>
        <position position="1"/>
    </location>
</feature>
<sequence>QGAALMEFPTHLKSLETAAITFVWAFYIAYNMSLFAFKGFQPAVLNYVQAIC</sequence>